<evidence type="ECO:0000313" key="6">
    <source>
        <dbReference type="EMBL" id="WDE98586.1"/>
    </source>
</evidence>
<dbReference type="PROSITE" id="PS51007">
    <property type="entry name" value="CYTC"/>
    <property type="match status" value="1"/>
</dbReference>
<sequence>MRLLSTLIISTITSFAWSQGANLAPGLYDKVKPLTPSQSIKTIQVPKGYKIQLVASEPMIKEPVDCVWDANGDMYVIEMSTYMQDADAKGEFNKSSRVIKLTDVNGDGKMDKSSVFIDNLLLPRMILPLDDRILVCETNNLNIYSYRDTNKDGKADEKTIWYQGGARKGNLEHQASGLIWNLDNWIYITKGRERFKIQNGQVIVEKHPAIKSQWGLAADDAGHFSSAQSGAEESFQFFQTPTIYSQSTFPKELEEGFNTVWPIDDIPDTQGGLLRLRTNNTLNHFTAACGHGVYRGALMPEFYGNYLVCEPVGRLIRMAEFNPSTVFKQLKNSFPKSEFIRSSDANFRPVNVKTGPDGAIYIVDMYRGVIQEANWTTQGTYLRHIIDKYGLANNIQRGRIYRLVPENHNSKYQAPQLLNLSSQELLPLLASKNGWMRTTVRKILVLRYQQNLKNIYLEAFYKSHNTQEKIEILWTLDGIDSIDFELIKNLIFGDNQQIALQALRISDRWLKNDSRIHGIYEKIYQDSATSEILAQVFLSLNKFGSRDFSSPYLDKFIEKYGSDPLVKLNVGQKEKDLDDNRKHAEFLKALEGKGPFFQQVMKNGEKHYNSLCFACHGKDGQGVAMAGTSITLAPALKGSKRVLGPHDALIKIALHGLIGPVDGKTYPGAMESLASHDNQYIADVLTYISNSWGNKSKIVTWQDVRRIRGRFSNRKKPWSLLEIEKVSK</sequence>
<organism evidence="6 7">
    <name type="scientific">Lentisphaera profundi</name>
    <dbReference type="NCBI Taxonomy" id="1658616"/>
    <lineage>
        <taxon>Bacteria</taxon>
        <taxon>Pseudomonadati</taxon>
        <taxon>Lentisphaerota</taxon>
        <taxon>Lentisphaeria</taxon>
        <taxon>Lentisphaerales</taxon>
        <taxon>Lentisphaeraceae</taxon>
        <taxon>Lentisphaera</taxon>
    </lineage>
</organism>
<evidence type="ECO:0000259" key="5">
    <source>
        <dbReference type="PROSITE" id="PS51007"/>
    </source>
</evidence>
<gene>
    <name evidence="6" type="ORF">PQO03_12135</name>
</gene>
<dbReference type="PANTHER" id="PTHR33546:SF1">
    <property type="entry name" value="LARGE, MULTIFUNCTIONAL SECRETED PROTEIN"/>
    <property type="match status" value="1"/>
</dbReference>
<dbReference type="RefSeq" id="WP_274153457.1">
    <property type="nucleotide sequence ID" value="NZ_CP117812.1"/>
</dbReference>
<dbReference type="InterPro" id="IPR055557">
    <property type="entry name" value="DUF7133"/>
</dbReference>
<evidence type="ECO:0000256" key="1">
    <source>
        <dbReference type="ARBA" id="ARBA00022617"/>
    </source>
</evidence>
<proteinExistence type="predicted"/>
<accession>A0ABY7VWH2</accession>
<evidence type="ECO:0000313" key="7">
    <source>
        <dbReference type="Proteomes" id="UP001214250"/>
    </source>
</evidence>
<keyword evidence="1 4" id="KW-0349">Heme</keyword>
<feature type="domain" description="Cytochrome c" evidence="5">
    <location>
        <begin position="599"/>
        <end position="692"/>
    </location>
</feature>
<dbReference type="Pfam" id="PF23500">
    <property type="entry name" value="DUF7133"/>
    <property type="match status" value="1"/>
</dbReference>
<dbReference type="SUPFAM" id="SSF46626">
    <property type="entry name" value="Cytochrome c"/>
    <property type="match status" value="1"/>
</dbReference>
<keyword evidence="7" id="KW-1185">Reference proteome</keyword>
<evidence type="ECO:0000256" key="2">
    <source>
        <dbReference type="ARBA" id="ARBA00022723"/>
    </source>
</evidence>
<reference evidence="6 7" key="1">
    <citation type="submission" date="2023-02" db="EMBL/GenBank/DDBJ databases">
        <title>Genome sequence of Lentisphaera profundi SAORIC-696.</title>
        <authorList>
            <person name="Kim e."/>
            <person name="Cho J.-C."/>
            <person name="Choi A."/>
            <person name="Kang I."/>
        </authorList>
    </citation>
    <scope>NUCLEOTIDE SEQUENCE [LARGE SCALE GENOMIC DNA]</scope>
    <source>
        <strain evidence="6 7">SAORIC-696</strain>
    </source>
</reference>
<dbReference type="Pfam" id="PF00034">
    <property type="entry name" value="Cytochrom_C"/>
    <property type="match status" value="1"/>
</dbReference>
<evidence type="ECO:0000256" key="4">
    <source>
        <dbReference type="PROSITE-ProRule" id="PRU00433"/>
    </source>
</evidence>
<dbReference type="PANTHER" id="PTHR33546">
    <property type="entry name" value="LARGE, MULTIFUNCTIONAL SECRETED PROTEIN-RELATED"/>
    <property type="match status" value="1"/>
</dbReference>
<dbReference type="Proteomes" id="UP001214250">
    <property type="component" value="Chromosome 2"/>
</dbReference>
<dbReference type="Gene3D" id="2.120.10.30">
    <property type="entry name" value="TolB, C-terminal domain"/>
    <property type="match status" value="1"/>
</dbReference>
<keyword evidence="3 4" id="KW-0408">Iron</keyword>
<protein>
    <submittedName>
        <fullName evidence="6">C-type cytochrome</fullName>
    </submittedName>
</protein>
<dbReference type="EMBL" id="CP117812">
    <property type="protein sequence ID" value="WDE98586.1"/>
    <property type="molecule type" value="Genomic_DNA"/>
</dbReference>
<keyword evidence="2 4" id="KW-0479">Metal-binding</keyword>
<dbReference type="Gene3D" id="1.10.760.10">
    <property type="entry name" value="Cytochrome c-like domain"/>
    <property type="match status" value="1"/>
</dbReference>
<dbReference type="InterPro" id="IPR036909">
    <property type="entry name" value="Cyt_c-like_dom_sf"/>
</dbReference>
<dbReference type="InterPro" id="IPR009056">
    <property type="entry name" value="Cyt_c-like_dom"/>
</dbReference>
<dbReference type="InterPro" id="IPR011042">
    <property type="entry name" value="6-blade_b-propeller_TolB-like"/>
</dbReference>
<dbReference type="SUPFAM" id="SSF50952">
    <property type="entry name" value="Soluble quinoprotein glucose dehydrogenase"/>
    <property type="match status" value="1"/>
</dbReference>
<dbReference type="InterPro" id="IPR011041">
    <property type="entry name" value="Quinoprot_gluc/sorb_DH_b-prop"/>
</dbReference>
<name>A0ABY7VWH2_9BACT</name>
<evidence type="ECO:0000256" key="3">
    <source>
        <dbReference type="ARBA" id="ARBA00023004"/>
    </source>
</evidence>